<dbReference type="CDD" id="cd00038">
    <property type="entry name" value="CAP_ED"/>
    <property type="match status" value="1"/>
</dbReference>
<keyword evidence="8 13" id="KW-1133">Transmembrane helix</keyword>
<protein>
    <recommendedName>
        <fullName evidence="14">Cyclic nucleotide-binding domain-containing protein</fullName>
    </recommendedName>
</protein>
<keyword evidence="6" id="KW-0851">Voltage-gated channel</keyword>
<dbReference type="InterPro" id="IPR005821">
    <property type="entry name" value="Ion_trans_dom"/>
</dbReference>
<feature type="region of interest" description="Disordered" evidence="12">
    <location>
        <begin position="1030"/>
        <end position="1055"/>
    </location>
</feature>
<dbReference type="InterPro" id="IPR000595">
    <property type="entry name" value="cNMP-bd_dom"/>
</dbReference>
<name>A0A0G4ENA4_VITBC</name>
<feature type="transmembrane region" description="Helical" evidence="13">
    <location>
        <begin position="286"/>
        <end position="303"/>
    </location>
</feature>
<feature type="compositionally biased region" description="Basic and acidic residues" evidence="12">
    <location>
        <begin position="650"/>
        <end position="660"/>
    </location>
</feature>
<dbReference type="SMART" id="SM00100">
    <property type="entry name" value="cNMP"/>
    <property type="match status" value="1"/>
</dbReference>
<dbReference type="SUPFAM" id="SSF51206">
    <property type="entry name" value="cAMP-binding domain-like"/>
    <property type="match status" value="1"/>
</dbReference>
<feature type="transmembrane region" description="Helical" evidence="13">
    <location>
        <begin position="186"/>
        <end position="211"/>
    </location>
</feature>
<evidence type="ECO:0000256" key="6">
    <source>
        <dbReference type="ARBA" id="ARBA00022882"/>
    </source>
</evidence>
<evidence type="ECO:0000313" key="15">
    <source>
        <dbReference type="EMBL" id="CEL99317.1"/>
    </source>
</evidence>
<dbReference type="Pfam" id="PF00520">
    <property type="entry name" value="Ion_trans"/>
    <property type="match status" value="1"/>
</dbReference>
<keyword evidence="4 13" id="KW-0812">Transmembrane</keyword>
<evidence type="ECO:0000256" key="1">
    <source>
        <dbReference type="ARBA" id="ARBA00004141"/>
    </source>
</evidence>
<evidence type="ECO:0000256" key="7">
    <source>
        <dbReference type="ARBA" id="ARBA00022958"/>
    </source>
</evidence>
<dbReference type="SUPFAM" id="SSF81324">
    <property type="entry name" value="Voltage-gated potassium channels"/>
    <property type="match status" value="1"/>
</dbReference>
<keyword evidence="7" id="KW-0630">Potassium</keyword>
<comment type="subcellular location">
    <subcellularLocation>
        <location evidence="1">Membrane</location>
        <topology evidence="1">Multi-pass membrane protein</topology>
    </subcellularLocation>
</comment>
<accession>A0A0G4ENA4</accession>
<evidence type="ECO:0000256" key="12">
    <source>
        <dbReference type="SAM" id="MobiDB-lite"/>
    </source>
</evidence>
<dbReference type="PANTHER" id="PTHR10217:SF435">
    <property type="entry name" value="POTASSIUM VOLTAGE-GATED CHANNEL PROTEIN EAG"/>
    <property type="match status" value="1"/>
</dbReference>
<feature type="region of interest" description="Disordered" evidence="12">
    <location>
        <begin position="1"/>
        <end position="31"/>
    </location>
</feature>
<proteinExistence type="predicted"/>
<dbReference type="PRINTS" id="PR01463">
    <property type="entry name" value="EAGCHANLFMLY"/>
</dbReference>
<dbReference type="GO" id="GO:0042391">
    <property type="term" value="P:regulation of membrane potential"/>
    <property type="evidence" value="ECO:0007669"/>
    <property type="project" value="TreeGrafter"/>
</dbReference>
<dbReference type="Proteomes" id="UP000041254">
    <property type="component" value="Unassembled WGS sequence"/>
</dbReference>
<dbReference type="InterPro" id="IPR003938">
    <property type="entry name" value="K_chnl_volt-dep_EAG/ELK/ERG"/>
</dbReference>
<dbReference type="PROSITE" id="PS50042">
    <property type="entry name" value="CNMP_BINDING_3"/>
    <property type="match status" value="1"/>
</dbReference>
<evidence type="ECO:0000256" key="11">
    <source>
        <dbReference type="ARBA" id="ARBA00023303"/>
    </source>
</evidence>
<dbReference type="OMA" id="IHYSHPI"/>
<evidence type="ECO:0000256" key="8">
    <source>
        <dbReference type="ARBA" id="ARBA00022989"/>
    </source>
</evidence>
<keyword evidence="5" id="KW-0631">Potassium channel</keyword>
<gene>
    <name evidence="15" type="ORF">Vbra_20597</name>
</gene>
<evidence type="ECO:0000256" key="9">
    <source>
        <dbReference type="ARBA" id="ARBA00023065"/>
    </source>
</evidence>
<keyword evidence="16" id="KW-1185">Reference proteome</keyword>
<reference evidence="15 16" key="1">
    <citation type="submission" date="2014-11" db="EMBL/GenBank/DDBJ databases">
        <authorList>
            <person name="Zhu J."/>
            <person name="Qi W."/>
            <person name="Song R."/>
        </authorList>
    </citation>
    <scope>NUCLEOTIDE SEQUENCE [LARGE SCALE GENOMIC DNA]</scope>
</reference>
<feature type="domain" description="Cyclic nucleotide-binding" evidence="14">
    <location>
        <begin position="445"/>
        <end position="563"/>
    </location>
</feature>
<dbReference type="InterPro" id="IPR014710">
    <property type="entry name" value="RmlC-like_jellyroll"/>
</dbReference>
<keyword evidence="3" id="KW-0633">Potassium transport</keyword>
<evidence type="ECO:0000256" key="4">
    <source>
        <dbReference type="ARBA" id="ARBA00022692"/>
    </source>
</evidence>
<sequence>MKSIIKPPQTLNEDSDIPRSEETSSSEPPESPLAAALRAFGRRVWALCRLDRLQRKSMYMTRYLSSQLKAVRSAPSYTSVYGEDNDGEYVLLPYGAWSIGWSFVMLGAICMLAFGIPIALAFQPDTKRYHIKDEGGWFWVERVLDALFLADVAVQLRTAVEMEGHMVTDLAYIGRLYRSSWFFPDLALALPYEVLVFAIPFTIFIDTFRIIKFLRLLRMGRILRQWKNGLFLRISELELIKFVGLILLSVHWLSCVLLIMGHRMRDDGREWLAVNEVEGKAHAKQYLLALVWTLQTMSSVGYGSPLLTTPQERHFAIWGMIIGSCIFAYGITSSINFYKEMYEAQKNFRHKMDLLYELCQSKTIPGPLAARMRQLFHLQNKMKKGGAAVETQSRILAELPPVLMREVILFINRHIVDNIDVLKASKPTRTRQIGGDLVACSCTSWIQGIPRVCAAKLVLAFQMTFYGPDEVIVRKGDTTNQSLFVIADGRAKMLGANRELVGHLGKHAVFGEFMMLDILKERTFTVVSETFCDVRVLPKEAFKRISASFPALKRTCLERALHNLRVDTQKKKVHKRRIEMMSEIEKQLRKLSLERRGPLHEQQHMFRRTRSDIKTHKRPSVKIHSSDDHLDSDADDKDHSPKKRISIAVDEGRQKDDKGGKPAPAARRGSGRKSSHGIWDTAEEELDEHGAALDEAMGEDLGEDIKAYLSRSDPRDEEHLTVTLNEMRGIFLMLDYAVKDHHADMMPLEEILMSDAAFEGTLDVGCQMSELQGGMGSPTCRGIVQEKLDLLQEDAGVGKDEADDEVLREVTASLKDITFEELTHAQRYIFDELSSRFKRWSIHKDRSDSTGSSSIAADREHLPSSFARFEKPDRLMTSVLGAQRIGRRPSSIGGANPANELFASAVDSTAAKEETGTADDENSRRASLVYQYDVPATNPKRDTRSGQLPASLLGPLPASSPFEPTKFISTLATNVTATLTSTLTKSRLTRAKSAVFRVESDSPPERSLIPITRRKPGLLPQHRTFHETVPVWGDMENESSNSSSASRGGRRGSIS</sequence>
<evidence type="ECO:0000256" key="13">
    <source>
        <dbReference type="SAM" id="Phobius"/>
    </source>
</evidence>
<dbReference type="Gene3D" id="1.10.287.70">
    <property type="match status" value="1"/>
</dbReference>
<evidence type="ECO:0000313" key="16">
    <source>
        <dbReference type="Proteomes" id="UP000041254"/>
    </source>
</evidence>
<dbReference type="PANTHER" id="PTHR10217">
    <property type="entry name" value="VOLTAGE AND LIGAND GATED POTASSIUM CHANNEL"/>
    <property type="match status" value="1"/>
</dbReference>
<dbReference type="GO" id="GO:0034702">
    <property type="term" value="C:monoatomic ion channel complex"/>
    <property type="evidence" value="ECO:0007669"/>
    <property type="project" value="UniProtKB-KW"/>
</dbReference>
<evidence type="ECO:0000256" key="3">
    <source>
        <dbReference type="ARBA" id="ARBA00022538"/>
    </source>
</evidence>
<evidence type="ECO:0000259" key="14">
    <source>
        <dbReference type="PROSITE" id="PS50042"/>
    </source>
</evidence>
<dbReference type="EMBL" id="CDMY01000278">
    <property type="protein sequence ID" value="CEL99317.1"/>
    <property type="molecule type" value="Genomic_DNA"/>
</dbReference>
<dbReference type="VEuPathDB" id="CryptoDB:Vbra_20597"/>
<feature type="transmembrane region" description="Helical" evidence="13">
    <location>
        <begin position="315"/>
        <end position="338"/>
    </location>
</feature>
<feature type="compositionally biased region" description="Low complexity" evidence="12">
    <location>
        <begin position="1039"/>
        <end position="1055"/>
    </location>
</feature>
<feature type="region of interest" description="Disordered" evidence="12">
    <location>
        <begin position="909"/>
        <end position="952"/>
    </location>
</feature>
<dbReference type="AlphaFoldDB" id="A0A0G4ENA4"/>
<keyword evidence="11" id="KW-0407">Ion channel</keyword>
<feature type="transmembrane region" description="Helical" evidence="13">
    <location>
        <begin position="239"/>
        <end position="260"/>
    </location>
</feature>
<feature type="region of interest" description="Disordered" evidence="12">
    <location>
        <begin position="593"/>
        <end position="677"/>
    </location>
</feature>
<dbReference type="GO" id="GO:0005886">
    <property type="term" value="C:plasma membrane"/>
    <property type="evidence" value="ECO:0007669"/>
    <property type="project" value="TreeGrafter"/>
</dbReference>
<dbReference type="OrthoDB" id="444079at2759"/>
<dbReference type="InParanoid" id="A0A0G4ENA4"/>
<keyword evidence="2" id="KW-0813">Transport</keyword>
<dbReference type="InterPro" id="IPR050818">
    <property type="entry name" value="KCNH_animal-type"/>
</dbReference>
<evidence type="ECO:0000256" key="5">
    <source>
        <dbReference type="ARBA" id="ARBA00022826"/>
    </source>
</evidence>
<dbReference type="Pfam" id="PF00027">
    <property type="entry name" value="cNMP_binding"/>
    <property type="match status" value="1"/>
</dbReference>
<dbReference type="GO" id="GO:0005249">
    <property type="term" value="F:voltage-gated potassium channel activity"/>
    <property type="evidence" value="ECO:0007669"/>
    <property type="project" value="InterPro"/>
</dbReference>
<feature type="compositionally biased region" description="Basic and acidic residues" evidence="12">
    <location>
        <begin position="624"/>
        <end position="639"/>
    </location>
</feature>
<evidence type="ECO:0000256" key="2">
    <source>
        <dbReference type="ARBA" id="ARBA00022448"/>
    </source>
</evidence>
<keyword evidence="10 13" id="KW-0472">Membrane</keyword>
<organism evidence="15 16">
    <name type="scientific">Vitrella brassicaformis (strain CCMP3155)</name>
    <dbReference type="NCBI Taxonomy" id="1169540"/>
    <lineage>
        <taxon>Eukaryota</taxon>
        <taxon>Sar</taxon>
        <taxon>Alveolata</taxon>
        <taxon>Colpodellida</taxon>
        <taxon>Vitrellaceae</taxon>
        <taxon>Vitrella</taxon>
    </lineage>
</organism>
<evidence type="ECO:0000256" key="10">
    <source>
        <dbReference type="ARBA" id="ARBA00023136"/>
    </source>
</evidence>
<dbReference type="InterPro" id="IPR018490">
    <property type="entry name" value="cNMP-bd_dom_sf"/>
</dbReference>
<feature type="transmembrane region" description="Helical" evidence="13">
    <location>
        <begin position="99"/>
        <end position="122"/>
    </location>
</feature>
<keyword evidence="9" id="KW-0406">Ion transport</keyword>
<feature type="compositionally biased region" description="Basic and acidic residues" evidence="12">
    <location>
        <begin position="593"/>
        <end position="614"/>
    </location>
</feature>
<dbReference type="Gene3D" id="2.60.120.10">
    <property type="entry name" value="Jelly Rolls"/>
    <property type="match status" value="1"/>
</dbReference>